<evidence type="ECO:0000313" key="6">
    <source>
        <dbReference type="EMBL" id="CAG8716085.1"/>
    </source>
</evidence>
<comment type="subcellular location">
    <subcellularLocation>
        <location evidence="1">Membrane</location>
        <topology evidence="1">Multi-pass membrane protein</topology>
    </subcellularLocation>
</comment>
<dbReference type="AlphaFoldDB" id="A0A9N9NAQ4"/>
<dbReference type="OrthoDB" id="5296287at2759"/>
<proteinExistence type="predicted"/>
<organism evidence="6 7">
    <name type="scientific">Racocetra fulgida</name>
    <dbReference type="NCBI Taxonomy" id="60492"/>
    <lineage>
        <taxon>Eukaryota</taxon>
        <taxon>Fungi</taxon>
        <taxon>Fungi incertae sedis</taxon>
        <taxon>Mucoromycota</taxon>
        <taxon>Glomeromycotina</taxon>
        <taxon>Glomeromycetes</taxon>
        <taxon>Diversisporales</taxon>
        <taxon>Gigasporaceae</taxon>
        <taxon>Racocetra</taxon>
    </lineage>
</organism>
<keyword evidence="4 5" id="KW-0472">Membrane</keyword>
<dbReference type="PANTHER" id="PTHR23508">
    <property type="entry name" value="CARBOXYLIC ACID TRANSPORTER PROTEIN HOMOLOG"/>
    <property type="match status" value="1"/>
</dbReference>
<comment type="caution">
    <text evidence="6">The sequence shown here is derived from an EMBL/GenBank/DDBJ whole genome shotgun (WGS) entry which is preliminary data.</text>
</comment>
<dbReference type="Gene3D" id="1.20.1250.20">
    <property type="entry name" value="MFS general substrate transporter like domains"/>
    <property type="match status" value="1"/>
</dbReference>
<evidence type="ECO:0000256" key="4">
    <source>
        <dbReference type="ARBA" id="ARBA00023136"/>
    </source>
</evidence>
<name>A0A9N9NAQ4_9GLOM</name>
<dbReference type="PANTHER" id="PTHR23508:SF10">
    <property type="entry name" value="CARBOXYLIC ACID TRANSPORTER PROTEIN HOMOLOG"/>
    <property type="match status" value="1"/>
</dbReference>
<accession>A0A9N9NAQ4</accession>
<dbReference type="SUPFAM" id="SSF103473">
    <property type="entry name" value="MFS general substrate transporter"/>
    <property type="match status" value="1"/>
</dbReference>
<evidence type="ECO:0000256" key="2">
    <source>
        <dbReference type="ARBA" id="ARBA00022692"/>
    </source>
</evidence>
<dbReference type="GO" id="GO:0046943">
    <property type="term" value="F:carboxylic acid transmembrane transporter activity"/>
    <property type="evidence" value="ECO:0007669"/>
    <property type="project" value="TreeGrafter"/>
</dbReference>
<feature type="non-terminal residue" evidence="6">
    <location>
        <position position="1"/>
    </location>
</feature>
<evidence type="ECO:0000256" key="5">
    <source>
        <dbReference type="SAM" id="Phobius"/>
    </source>
</evidence>
<sequence length="99" mass="10525">MVNVGAIIGGTLLGYLSQKRGRRYMIIICMLIAGAFLPLVTMGAWSIVPAYLIELSPPNFRVTFSGLAYQLGGLIAGSSVQIEAELGKSFTNNGNPNYG</sequence>
<keyword evidence="2 5" id="KW-0812">Transmembrane</keyword>
<reference evidence="6" key="1">
    <citation type="submission" date="2021-06" db="EMBL/GenBank/DDBJ databases">
        <authorList>
            <person name="Kallberg Y."/>
            <person name="Tangrot J."/>
            <person name="Rosling A."/>
        </authorList>
    </citation>
    <scope>NUCLEOTIDE SEQUENCE</scope>
    <source>
        <strain evidence="6">IN212</strain>
    </source>
</reference>
<keyword evidence="3 5" id="KW-1133">Transmembrane helix</keyword>
<evidence type="ECO:0000256" key="3">
    <source>
        <dbReference type="ARBA" id="ARBA00022989"/>
    </source>
</evidence>
<dbReference type="GO" id="GO:0005886">
    <property type="term" value="C:plasma membrane"/>
    <property type="evidence" value="ECO:0007669"/>
    <property type="project" value="TreeGrafter"/>
</dbReference>
<feature type="transmembrane region" description="Helical" evidence="5">
    <location>
        <begin position="24"/>
        <end position="48"/>
    </location>
</feature>
<gene>
    <name evidence="6" type="ORF">RFULGI_LOCUS11155</name>
</gene>
<dbReference type="EMBL" id="CAJVPZ010023577">
    <property type="protein sequence ID" value="CAG8716085.1"/>
    <property type="molecule type" value="Genomic_DNA"/>
</dbReference>
<evidence type="ECO:0000256" key="1">
    <source>
        <dbReference type="ARBA" id="ARBA00004141"/>
    </source>
</evidence>
<dbReference type="InterPro" id="IPR036259">
    <property type="entry name" value="MFS_trans_sf"/>
</dbReference>
<evidence type="ECO:0000313" key="7">
    <source>
        <dbReference type="Proteomes" id="UP000789396"/>
    </source>
</evidence>
<dbReference type="Proteomes" id="UP000789396">
    <property type="component" value="Unassembled WGS sequence"/>
</dbReference>
<keyword evidence="7" id="KW-1185">Reference proteome</keyword>
<protein>
    <submittedName>
        <fullName evidence="6">6738_t:CDS:1</fullName>
    </submittedName>
</protein>